<dbReference type="Pfam" id="PF07714">
    <property type="entry name" value="PK_Tyr_Ser-Thr"/>
    <property type="match status" value="1"/>
</dbReference>
<comment type="catalytic activity">
    <reaction evidence="20">
        <text>L-threonyl-[protein] + ATP = O-phospho-L-threonyl-[protein] + ADP + H(+)</text>
        <dbReference type="Rhea" id="RHEA:46608"/>
        <dbReference type="Rhea" id="RHEA-COMP:11060"/>
        <dbReference type="Rhea" id="RHEA-COMP:11605"/>
        <dbReference type="ChEBI" id="CHEBI:15378"/>
        <dbReference type="ChEBI" id="CHEBI:30013"/>
        <dbReference type="ChEBI" id="CHEBI:30616"/>
        <dbReference type="ChEBI" id="CHEBI:61977"/>
        <dbReference type="ChEBI" id="CHEBI:456216"/>
        <dbReference type="EC" id="2.7.11.1"/>
    </reaction>
</comment>
<keyword evidence="5" id="KW-1003">Cell membrane</keyword>
<dbReference type="PROSITE" id="PS00107">
    <property type="entry name" value="PROTEIN_KINASE_ATP"/>
    <property type="match status" value="1"/>
</dbReference>
<keyword evidence="14" id="KW-0418">Kinase</keyword>
<dbReference type="FunFam" id="3.80.10.10:FF:000095">
    <property type="entry name" value="LRR receptor-like serine/threonine-protein kinase GSO1"/>
    <property type="match status" value="1"/>
</dbReference>
<evidence type="ECO:0000256" key="5">
    <source>
        <dbReference type="ARBA" id="ARBA00022475"/>
    </source>
</evidence>
<evidence type="ECO:0000256" key="6">
    <source>
        <dbReference type="ARBA" id="ARBA00022527"/>
    </source>
</evidence>
<evidence type="ECO:0000256" key="19">
    <source>
        <dbReference type="ARBA" id="ARBA00023180"/>
    </source>
</evidence>
<dbReference type="InterPro" id="IPR008271">
    <property type="entry name" value="Ser/Thr_kinase_AS"/>
</dbReference>
<reference evidence="30" key="1">
    <citation type="submission" date="2025-08" db="UniProtKB">
        <authorList>
            <consortium name="RefSeq"/>
        </authorList>
    </citation>
    <scope>IDENTIFICATION</scope>
</reference>
<evidence type="ECO:0000256" key="1">
    <source>
        <dbReference type="ARBA" id="ARBA00004162"/>
    </source>
</evidence>
<comment type="catalytic activity">
    <reaction evidence="21">
        <text>L-seryl-[protein] + ATP = O-phospho-L-seryl-[protein] + ADP + H(+)</text>
        <dbReference type="Rhea" id="RHEA:17989"/>
        <dbReference type="Rhea" id="RHEA-COMP:9863"/>
        <dbReference type="Rhea" id="RHEA-COMP:11604"/>
        <dbReference type="ChEBI" id="CHEBI:15378"/>
        <dbReference type="ChEBI" id="CHEBI:29999"/>
        <dbReference type="ChEBI" id="CHEBI:30616"/>
        <dbReference type="ChEBI" id="CHEBI:83421"/>
        <dbReference type="ChEBI" id="CHEBI:456216"/>
        <dbReference type="EC" id="2.7.11.1"/>
    </reaction>
</comment>
<dbReference type="EC" id="2.7.11.1" evidence="4"/>
<dbReference type="InterPro" id="IPR017441">
    <property type="entry name" value="Protein_kinase_ATP_BS"/>
</dbReference>
<dbReference type="GO" id="GO:0005886">
    <property type="term" value="C:plasma membrane"/>
    <property type="evidence" value="ECO:0007669"/>
    <property type="project" value="UniProtKB-SubCell"/>
</dbReference>
<dbReference type="PANTHER" id="PTHR27008:SF596">
    <property type="entry name" value="OS02G0215500 PROTEIN"/>
    <property type="match status" value="1"/>
</dbReference>
<dbReference type="SUPFAM" id="SSF56112">
    <property type="entry name" value="Protein kinase-like (PK-like)"/>
    <property type="match status" value="1"/>
</dbReference>
<dbReference type="SMART" id="SM00220">
    <property type="entry name" value="S_TKc"/>
    <property type="match status" value="1"/>
</dbReference>
<dbReference type="InterPro" id="IPR011009">
    <property type="entry name" value="Kinase-like_dom_sf"/>
</dbReference>
<evidence type="ECO:0000256" key="7">
    <source>
        <dbReference type="ARBA" id="ARBA00022553"/>
    </source>
</evidence>
<proteinExistence type="inferred from homology"/>
<evidence type="ECO:0000256" key="9">
    <source>
        <dbReference type="ARBA" id="ARBA00022679"/>
    </source>
</evidence>
<dbReference type="GeneID" id="120251407"/>
<keyword evidence="16 26" id="KW-1133">Transmembrane helix</keyword>
<dbReference type="PROSITE" id="PS50011">
    <property type="entry name" value="PROTEIN_KINASE_DOM"/>
    <property type="match status" value="1"/>
</dbReference>
<evidence type="ECO:0000256" key="14">
    <source>
        <dbReference type="ARBA" id="ARBA00022777"/>
    </source>
</evidence>
<dbReference type="InterPro" id="IPR032675">
    <property type="entry name" value="LRR_dom_sf"/>
</dbReference>
<dbReference type="PROSITE" id="PS51257">
    <property type="entry name" value="PROKAR_LIPOPROTEIN"/>
    <property type="match status" value="1"/>
</dbReference>
<evidence type="ECO:0000256" key="8">
    <source>
        <dbReference type="ARBA" id="ARBA00022614"/>
    </source>
</evidence>
<dbReference type="InterPro" id="IPR001245">
    <property type="entry name" value="Ser-Thr/Tyr_kinase_cat_dom"/>
</dbReference>
<dbReference type="InterPro" id="IPR013210">
    <property type="entry name" value="LRR_N_plant-typ"/>
</dbReference>
<dbReference type="InterPro" id="IPR001611">
    <property type="entry name" value="Leu-rich_rpt"/>
</dbReference>
<comment type="subcellular location">
    <subcellularLocation>
        <location evidence="1">Cell membrane</location>
        <topology evidence="1">Single-pass membrane protein</topology>
    </subcellularLocation>
    <subcellularLocation>
        <location evidence="2">Endoplasmic reticulum membrane</location>
        <topology evidence="2">Single-pass membrane protein</topology>
    </subcellularLocation>
</comment>
<evidence type="ECO:0000256" key="25">
    <source>
        <dbReference type="PROSITE-ProRule" id="PRU10141"/>
    </source>
</evidence>
<keyword evidence="19" id="KW-0325">Glycoprotein</keyword>
<dbReference type="Gene3D" id="3.80.10.10">
    <property type="entry name" value="Ribonuclease Inhibitor"/>
    <property type="match status" value="4"/>
</dbReference>
<keyword evidence="8" id="KW-0433">Leucine-rich repeat</keyword>
<keyword evidence="10 26" id="KW-0812">Transmembrane</keyword>
<evidence type="ECO:0000256" key="23">
    <source>
        <dbReference type="ARBA" id="ARBA00056628"/>
    </source>
</evidence>
<evidence type="ECO:0000256" key="22">
    <source>
        <dbReference type="ARBA" id="ARBA00054320"/>
    </source>
</evidence>
<keyword evidence="7" id="KW-0597">Phosphoprotein</keyword>
<gene>
    <name evidence="30" type="primary">LOC120251407</name>
</gene>
<evidence type="ECO:0000256" key="2">
    <source>
        <dbReference type="ARBA" id="ARBA00004389"/>
    </source>
</evidence>
<dbReference type="InterPro" id="IPR003591">
    <property type="entry name" value="Leu-rich_rpt_typical-subtyp"/>
</dbReference>
<dbReference type="InterPro" id="IPR000719">
    <property type="entry name" value="Prot_kinase_dom"/>
</dbReference>
<dbReference type="GO" id="GO:0005789">
    <property type="term" value="C:endoplasmic reticulum membrane"/>
    <property type="evidence" value="ECO:0007669"/>
    <property type="project" value="UniProtKB-SubCell"/>
</dbReference>
<evidence type="ECO:0000256" key="10">
    <source>
        <dbReference type="ARBA" id="ARBA00022692"/>
    </source>
</evidence>
<sequence>MNTRNQTHLHCFIFLFCMATFACSSTSQNNTDLEALLSFKNSISGGLSSWNDSLHYCQWPGVACDNNGKEFRRRRRRRRRRRVISLQLSSLSLTGNISPYLTNLIFLQTLNLSNNELQGTLPENLSNWTYIQSIDLKSNKLEGEIPEQFGSLQSLKVLSLGTNNLRGSIPSSFGNLSLLTDLDLSFNDLSGSIPSQLGGLSSLTYLNLSNNTLEGTIPSSVWNLSALVYLNLGWNFKLSGTLPKEMGHLVSNLQFISLSTNSFHGSIPASLSNASSLQSVEFKSNFFTGKIPASLGTLQKMTNLNLVYNHLEAKEDSDWSFLHALTNNTNLKKLELSCNEFEGLLPNSIVNLSTGLEVLSMGYSLLSGSIPEGIGNLIGLEVIIMGPNLFTGSIPSSIGKLKNLNILALDFNYLSGIIPASIGNFTHLYRLFLESNQLSGSIPVTIGNCQKMEYITLSDNHLNGSIPKEIFSIPSITIGIELFNNSLTGPIPVEIGTLQNLGKFDVSLNKLSGEIPTSLGQCKSLEYLYMNGNSFTGAIPSTLSSLKGLQELDLSHNNFSGPVPSFLEEFKGLSSLNLSFNGFEGELPKHGVFANVNKISVLGNFRLCGGIQELKLPPCPFHAQASRKKHQFPTLAVILPITIGALICFIVFCCLIARKKLSMSSLLKEQHMKISCFLMRVSYAELFKATDGFAVANLVGTGSFGSVYRGLLAIDDENKVVAVKVLDLNQRGASKSFMYECEALKNIRHRNLVRIITACASVDIRGNDFKAIVYEFMPNGNLDQWMHHEDVEQDQPKKLNLMQRLNVAVDVASALEYLHDHQGQTPIVHCDLKPSNVLLDSDLVAHLSDFGLSRFSITSVSKSSEKSSSSFGLRGSIGYVAPEYGVANKVSIHGDVYSYGILLLEMFTGKRPTDDDFKDGRSLHKFVEMAFPNKVMDIIDSCLIEEAIENDERNMRNRGSALDCMVSVIRIGLLCSKESPLERMPMRDVSKEMHAIRDAFLRSCRII</sequence>
<keyword evidence="11 27" id="KW-0732">Signal</keyword>
<keyword evidence="9" id="KW-0808">Transferase</keyword>
<feature type="signal peptide" evidence="27">
    <location>
        <begin position="1"/>
        <end position="24"/>
    </location>
</feature>
<keyword evidence="13 25" id="KW-0547">Nucleotide-binding</keyword>
<evidence type="ECO:0000256" key="12">
    <source>
        <dbReference type="ARBA" id="ARBA00022737"/>
    </source>
</evidence>
<keyword evidence="15 25" id="KW-0067">ATP-binding</keyword>
<evidence type="ECO:0000256" key="24">
    <source>
        <dbReference type="ARBA" id="ARBA00072040"/>
    </source>
</evidence>
<dbReference type="PROSITE" id="PS00108">
    <property type="entry name" value="PROTEIN_KINASE_ST"/>
    <property type="match status" value="1"/>
</dbReference>
<dbReference type="SUPFAM" id="SSF52058">
    <property type="entry name" value="L domain-like"/>
    <property type="match status" value="2"/>
</dbReference>
<evidence type="ECO:0000313" key="29">
    <source>
        <dbReference type="Proteomes" id="UP001515500"/>
    </source>
</evidence>
<dbReference type="Pfam" id="PF08263">
    <property type="entry name" value="LRRNT_2"/>
    <property type="match status" value="1"/>
</dbReference>
<evidence type="ECO:0000256" key="11">
    <source>
        <dbReference type="ARBA" id="ARBA00022729"/>
    </source>
</evidence>
<feature type="domain" description="Protein kinase" evidence="28">
    <location>
        <begin position="693"/>
        <end position="973"/>
    </location>
</feature>
<keyword evidence="12" id="KW-0677">Repeat</keyword>
<dbReference type="GO" id="GO:0005524">
    <property type="term" value="F:ATP binding"/>
    <property type="evidence" value="ECO:0007669"/>
    <property type="project" value="UniProtKB-UniRule"/>
</dbReference>
<evidence type="ECO:0000256" key="26">
    <source>
        <dbReference type="SAM" id="Phobius"/>
    </source>
</evidence>
<evidence type="ECO:0000256" key="20">
    <source>
        <dbReference type="ARBA" id="ARBA00047899"/>
    </source>
</evidence>
<comment type="similarity">
    <text evidence="3">Belongs to the protein kinase superfamily. Ser/Thr protein kinase family.</text>
</comment>
<dbReference type="PANTHER" id="PTHR27008">
    <property type="entry name" value="OS04G0122200 PROTEIN"/>
    <property type="match status" value="1"/>
</dbReference>
<feature type="chain" id="PRO_5044229041" description="Receptor kinase-like protein Xa21" evidence="27">
    <location>
        <begin position="25"/>
        <end position="1007"/>
    </location>
</feature>
<dbReference type="FunFam" id="3.30.200.20:FF:000432">
    <property type="entry name" value="LRR receptor-like serine/threonine-protein kinase EFR"/>
    <property type="match status" value="1"/>
</dbReference>
<evidence type="ECO:0000259" key="28">
    <source>
        <dbReference type="PROSITE" id="PS50011"/>
    </source>
</evidence>
<dbReference type="Gene3D" id="3.30.200.20">
    <property type="entry name" value="Phosphorylase Kinase, domain 1"/>
    <property type="match status" value="1"/>
</dbReference>
<dbReference type="PRINTS" id="PR00019">
    <property type="entry name" value="LEURICHRPT"/>
</dbReference>
<dbReference type="InterPro" id="IPR051809">
    <property type="entry name" value="Plant_receptor-like_S/T_kinase"/>
</dbReference>
<dbReference type="Gene3D" id="1.10.510.10">
    <property type="entry name" value="Transferase(Phosphotransferase) domain 1"/>
    <property type="match status" value="1"/>
</dbReference>
<evidence type="ECO:0000256" key="16">
    <source>
        <dbReference type="ARBA" id="ARBA00022989"/>
    </source>
</evidence>
<dbReference type="FunFam" id="3.80.10.10:FF:000317">
    <property type="entry name" value="Inactive leucine-rich repeat receptor-like protein kinase"/>
    <property type="match status" value="1"/>
</dbReference>
<evidence type="ECO:0000256" key="3">
    <source>
        <dbReference type="ARBA" id="ARBA00008684"/>
    </source>
</evidence>
<keyword evidence="6" id="KW-0723">Serine/threonine-protein kinase</keyword>
<evidence type="ECO:0000256" key="27">
    <source>
        <dbReference type="SAM" id="SignalP"/>
    </source>
</evidence>
<name>A0AB40ALU0_DIOCR</name>
<dbReference type="GO" id="GO:0004674">
    <property type="term" value="F:protein serine/threonine kinase activity"/>
    <property type="evidence" value="ECO:0007669"/>
    <property type="project" value="UniProtKB-KW"/>
</dbReference>
<evidence type="ECO:0000256" key="21">
    <source>
        <dbReference type="ARBA" id="ARBA00048679"/>
    </source>
</evidence>
<feature type="transmembrane region" description="Helical" evidence="26">
    <location>
        <begin position="635"/>
        <end position="657"/>
    </location>
</feature>
<dbReference type="Pfam" id="PF13855">
    <property type="entry name" value="LRR_8"/>
    <property type="match status" value="3"/>
</dbReference>
<dbReference type="AlphaFoldDB" id="A0AB40ALU0"/>
<feature type="binding site" evidence="25">
    <location>
        <position position="724"/>
    </location>
    <ligand>
        <name>ATP</name>
        <dbReference type="ChEBI" id="CHEBI:30616"/>
    </ligand>
</feature>
<comment type="function">
    <text evidence="22">Receptor kinase that detects X.oryzae pv. oryzae protein Ax21 to promote innate immunity. Following X.oryzae pv. oryzae protein Ax21 detection, undergoes cleavage, releasing the processed protein kinase Xa21 chain.</text>
</comment>
<evidence type="ECO:0000256" key="18">
    <source>
        <dbReference type="ARBA" id="ARBA00023170"/>
    </source>
</evidence>
<keyword evidence="18" id="KW-0675">Receptor</keyword>
<dbReference type="RefSeq" id="XP_039115867.1">
    <property type="nucleotide sequence ID" value="XM_039259933.1"/>
</dbReference>
<keyword evidence="29" id="KW-1185">Reference proteome</keyword>
<organism evidence="29 30">
    <name type="scientific">Dioscorea cayennensis subsp. rotundata</name>
    <name type="common">White Guinea yam</name>
    <name type="synonym">Dioscorea rotundata</name>
    <dbReference type="NCBI Taxonomy" id="55577"/>
    <lineage>
        <taxon>Eukaryota</taxon>
        <taxon>Viridiplantae</taxon>
        <taxon>Streptophyta</taxon>
        <taxon>Embryophyta</taxon>
        <taxon>Tracheophyta</taxon>
        <taxon>Spermatophyta</taxon>
        <taxon>Magnoliopsida</taxon>
        <taxon>Liliopsida</taxon>
        <taxon>Dioscoreales</taxon>
        <taxon>Dioscoreaceae</taxon>
        <taxon>Dioscorea</taxon>
    </lineage>
</organism>
<dbReference type="Proteomes" id="UP001515500">
    <property type="component" value="Chromosome 20"/>
</dbReference>
<evidence type="ECO:0000256" key="13">
    <source>
        <dbReference type="ARBA" id="ARBA00022741"/>
    </source>
</evidence>
<evidence type="ECO:0000313" key="30">
    <source>
        <dbReference type="RefSeq" id="XP_039115867.1"/>
    </source>
</evidence>
<evidence type="ECO:0000256" key="15">
    <source>
        <dbReference type="ARBA" id="ARBA00022840"/>
    </source>
</evidence>
<dbReference type="SMART" id="SM00369">
    <property type="entry name" value="LRR_TYP"/>
    <property type="match status" value="9"/>
</dbReference>
<protein>
    <recommendedName>
        <fullName evidence="24">Receptor kinase-like protein Xa21</fullName>
        <ecNumber evidence="4">2.7.11.1</ecNumber>
    </recommendedName>
</protein>
<evidence type="ECO:0000256" key="17">
    <source>
        <dbReference type="ARBA" id="ARBA00023136"/>
    </source>
</evidence>
<evidence type="ECO:0000256" key="4">
    <source>
        <dbReference type="ARBA" id="ARBA00012513"/>
    </source>
</evidence>
<comment type="function">
    <text evidence="23">The processed protein kinase Xa21 chain released by protein cleavage after X.oryzae pv. oryzae protein Ax21 detection translocates into the nucleus where it can bind and regulate WRKY62, a transcription factor. Confers resistance to the bacterial pathogen X.oryzae pv. oryzae (Xoo).</text>
</comment>
<dbReference type="FunFam" id="1.10.510.10:FF:000358">
    <property type="entry name" value="Putative leucine-rich repeat receptor-like serine/threonine-protein kinase"/>
    <property type="match status" value="1"/>
</dbReference>
<accession>A0AB40ALU0</accession>
<dbReference type="Pfam" id="PF00560">
    <property type="entry name" value="LRR_1"/>
    <property type="match status" value="5"/>
</dbReference>
<keyword evidence="17 26" id="KW-0472">Membrane</keyword>